<keyword evidence="1" id="KW-0175">Coiled coil</keyword>
<dbReference type="RefSeq" id="WP_048072039.1">
    <property type="nucleotide sequence ID" value="NZ_JARVXG010000051.1"/>
</dbReference>
<dbReference type="KEGG" id="mfi:DSM1535_0372"/>
<proteinExistence type="predicted"/>
<name>A0A090I4L2_METFO</name>
<accession>A0A090I4L2</accession>
<dbReference type="AlphaFoldDB" id="A0A090I4L2"/>
<evidence type="ECO:0000313" key="2">
    <source>
        <dbReference type="EMBL" id="CEA12735.1"/>
    </source>
</evidence>
<sequence>MAELTHDPSEYIRQLQQLLISDKKRIGFLFGAGTSLARKKDDHPYIPAIGELTEIIEAELTQYEDAINQIKDEIGEANYNIETLLTNLEKKKDVIFGDTEINGLNLDDISDLITLIKTEIRKNVSIHEKLMENEIYLENSIHSDFTEWINRADRKYGIEIFTLNYDYLFELGLELKNVPYYDGFTGSFMPFFNSDSVEDFEFLPRQTKLWKIHGSLGWHHDKRSGKVLRKDSSENDILIYPSTLKYSDSKKQPYISFLDRLSNFLRRDDSILITCGYSFGDEHINERIVTALNSNSSSHVFSLYYDIINQDGNKDFILKNNSNLVKMAKKNSKLSIYGIRNAVIGCQYGIWELKTESEQTDFLNKYFKQWDELDSDENEIKMKEGEFLLPDFSNFVSFLSSLIIDNNLE</sequence>
<dbReference type="Pfam" id="PF13289">
    <property type="entry name" value="SIR2_2"/>
    <property type="match status" value="1"/>
</dbReference>
<reference evidence="2" key="1">
    <citation type="submission" date="2014-08" db="EMBL/GenBank/DDBJ databases">
        <authorList>
            <person name="Wibberg D."/>
        </authorList>
    </citation>
    <scope>NUCLEOTIDE SEQUENCE</scope>
</reference>
<evidence type="ECO:0000256" key="1">
    <source>
        <dbReference type="SAM" id="Coils"/>
    </source>
</evidence>
<feature type="coiled-coil region" evidence="1">
    <location>
        <begin position="53"/>
        <end position="80"/>
    </location>
</feature>
<organism evidence="2">
    <name type="scientific">Methanobacterium formicicum</name>
    <dbReference type="NCBI Taxonomy" id="2162"/>
    <lineage>
        <taxon>Archaea</taxon>
        <taxon>Methanobacteriati</taxon>
        <taxon>Methanobacteriota</taxon>
        <taxon>Methanomada group</taxon>
        <taxon>Methanobacteria</taxon>
        <taxon>Methanobacteriales</taxon>
        <taxon>Methanobacteriaceae</taxon>
        <taxon>Methanobacterium</taxon>
    </lineage>
</organism>
<dbReference type="EMBL" id="LN515531">
    <property type="protein sequence ID" value="CEA12735.1"/>
    <property type="molecule type" value="Genomic_DNA"/>
</dbReference>
<dbReference type="PATRIC" id="fig|2162.9.peg.389"/>
<gene>
    <name evidence="2" type="ORF">DSM1535_0372</name>
</gene>
<protein>
    <submittedName>
        <fullName evidence="2">Uncharacterized protein</fullName>
    </submittedName>
</protein>